<reference evidence="1 2" key="1">
    <citation type="journal article" date="2021" name="Elife">
        <title>Chloroplast acquisition without the gene transfer in kleptoplastic sea slugs, Plakobranchus ocellatus.</title>
        <authorList>
            <person name="Maeda T."/>
            <person name="Takahashi S."/>
            <person name="Yoshida T."/>
            <person name="Shimamura S."/>
            <person name="Takaki Y."/>
            <person name="Nagai Y."/>
            <person name="Toyoda A."/>
            <person name="Suzuki Y."/>
            <person name="Arimoto A."/>
            <person name="Ishii H."/>
            <person name="Satoh N."/>
            <person name="Nishiyama T."/>
            <person name="Hasebe M."/>
            <person name="Maruyama T."/>
            <person name="Minagawa J."/>
            <person name="Obokata J."/>
            <person name="Shigenobu S."/>
        </authorList>
    </citation>
    <scope>NUCLEOTIDE SEQUENCE [LARGE SCALE GENOMIC DNA]</scope>
</reference>
<comment type="caution">
    <text evidence="1">The sequence shown here is derived from an EMBL/GenBank/DDBJ whole genome shotgun (WGS) entry which is preliminary data.</text>
</comment>
<evidence type="ECO:0000313" key="1">
    <source>
        <dbReference type="EMBL" id="GFO34594.1"/>
    </source>
</evidence>
<gene>
    <name evidence="1" type="ORF">PoB_006109900</name>
</gene>
<evidence type="ECO:0000313" key="2">
    <source>
        <dbReference type="Proteomes" id="UP000735302"/>
    </source>
</evidence>
<protein>
    <submittedName>
        <fullName evidence="1">Uncharacterized protein</fullName>
    </submittedName>
</protein>
<sequence length="99" mass="10885">MALGKRLKRRIKVHCQGIDKRIGRNDTASRIPARFFATMSAITAGIVCPPPSPSPPTRLFSSSPLCCKGNMAGRWRPLTDVDEPWIISSFTQSGTRRTG</sequence>
<organism evidence="1 2">
    <name type="scientific">Plakobranchus ocellatus</name>
    <dbReference type="NCBI Taxonomy" id="259542"/>
    <lineage>
        <taxon>Eukaryota</taxon>
        <taxon>Metazoa</taxon>
        <taxon>Spiralia</taxon>
        <taxon>Lophotrochozoa</taxon>
        <taxon>Mollusca</taxon>
        <taxon>Gastropoda</taxon>
        <taxon>Heterobranchia</taxon>
        <taxon>Euthyneura</taxon>
        <taxon>Panpulmonata</taxon>
        <taxon>Sacoglossa</taxon>
        <taxon>Placobranchoidea</taxon>
        <taxon>Plakobranchidae</taxon>
        <taxon>Plakobranchus</taxon>
    </lineage>
</organism>
<dbReference type="AlphaFoldDB" id="A0AAV4CRS6"/>
<accession>A0AAV4CRS6</accession>
<keyword evidence="2" id="KW-1185">Reference proteome</keyword>
<dbReference type="Proteomes" id="UP000735302">
    <property type="component" value="Unassembled WGS sequence"/>
</dbReference>
<name>A0AAV4CRS6_9GAST</name>
<proteinExistence type="predicted"/>
<dbReference type="EMBL" id="BLXT01006926">
    <property type="protein sequence ID" value="GFO34594.1"/>
    <property type="molecule type" value="Genomic_DNA"/>
</dbReference>